<evidence type="ECO:0000313" key="9">
    <source>
        <dbReference type="Proteomes" id="UP000037043"/>
    </source>
</evidence>
<keyword evidence="4 6" id="KW-0648">Protein biosynthesis</keyword>
<dbReference type="RefSeq" id="WP_052220453.1">
    <property type="nucleotide sequence ID" value="NZ_LHUR01000012.1"/>
</dbReference>
<dbReference type="GO" id="GO:0050567">
    <property type="term" value="F:glutaminyl-tRNA synthase (glutamine-hydrolyzing) activity"/>
    <property type="evidence" value="ECO:0007669"/>
    <property type="project" value="UniProtKB-UniRule"/>
</dbReference>
<dbReference type="Gene3D" id="3.90.1300.10">
    <property type="entry name" value="Amidase signature (AS) domain"/>
    <property type="match status" value="1"/>
</dbReference>
<dbReference type="HAMAP" id="MF_00120">
    <property type="entry name" value="GatA"/>
    <property type="match status" value="1"/>
</dbReference>
<feature type="domain" description="Amidase" evidence="7">
    <location>
        <begin position="21"/>
        <end position="462"/>
    </location>
</feature>
<dbReference type="InterPro" id="IPR036928">
    <property type="entry name" value="AS_sf"/>
</dbReference>
<dbReference type="AlphaFoldDB" id="A0A0L6ZCN4"/>
<comment type="catalytic activity">
    <reaction evidence="6">
        <text>L-glutamyl-tRNA(Gln) + L-glutamine + ATP + H2O = L-glutaminyl-tRNA(Gln) + L-glutamate + ADP + phosphate + H(+)</text>
        <dbReference type="Rhea" id="RHEA:17521"/>
        <dbReference type="Rhea" id="RHEA-COMP:9681"/>
        <dbReference type="Rhea" id="RHEA-COMP:9684"/>
        <dbReference type="ChEBI" id="CHEBI:15377"/>
        <dbReference type="ChEBI" id="CHEBI:15378"/>
        <dbReference type="ChEBI" id="CHEBI:29985"/>
        <dbReference type="ChEBI" id="CHEBI:30616"/>
        <dbReference type="ChEBI" id="CHEBI:43474"/>
        <dbReference type="ChEBI" id="CHEBI:58359"/>
        <dbReference type="ChEBI" id="CHEBI:78520"/>
        <dbReference type="ChEBI" id="CHEBI:78521"/>
        <dbReference type="ChEBI" id="CHEBI:456216"/>
        <dbReference type="EC" id="6.3.5.7"/>
    </reaction>
</comment>
<evidence type="ECO:0000256" key="5">
    <source>
        <dbReference type="ARBA" id="ARBA00025295"/>
    </source>
</evidence>
<keyword evidence="3 6" id="KW-0067">ATP-binding</keyword>
<evidence type="ECO:0000313" key="8">
    <source>
        <dbReference type="EMBL" id="KOA20725.1"/>
    </source>
</evidence>
<dbReference type="EC" id="6.3.5.7" evidence="6"/>
<dbReference type="InterPro" id="IPR000120">
    <property type="entry name" value="Amidase"/>
</dbReference>
<comment type="function">
    <text evidence="5 6">Allows the formation of correctly charged Gln-tRNA(Gln) through the transamidation of misacylated Glu-tRNA(Gln) in organisms which lack glutaminyl-tRNA synthetase. The reaction takes place in the presence of glutamine and ATP through an activated gamma-phospho-Glu-tRNA(Gln).</text>
</comment>
<reference evidence="9" key="1">
    <citation type="submission" date="2015-08" db="EMBL/GenBank/DDBJ databases">
        <title>Genome sequence of the strict anaerobe Clostridium homopropionicum LuHBu1 (DSM 5847T).</title>
        <authorList>
            <person name="Poehlein A."/>
            <person name="Beck M."/>
            <person name="Schiel-Bengelsdorf B."/>
            <person name="Bengelsdorf F.R."/>
            <person name="Daniel R."/>
            <person name="Duerre P."/>
        </authorList>
    </citation>
    <scope>NUCLEOTIDE SEQUENCE [LARGE SCALE GENOMIC DNA]</scope>
    <source>
        <strain evidence="9">DSM 5847</strain>
    </source>
</reference>
<dbReference type="PANTHER" id="PTHR11895:SF151">
    <property type="entry name" value="GLUTAMYL-TRNA(GLN) AMIDOTRANSFERASE SUBUNIT A"/>
    <property type="match status" value="1"/>
</dbReference>
<dbReference type="GO" id="GO:0030956">
    <property type="term" value="C:glutamyl-tRNA(Gln) amidotransferase complex"/>
    <property type="evidence" value="ECO:0007669"/>
    <property type="project" value="InterPro"/>
</dbReference>
<gene>
    <name evidence="6 8" type="primary">gatA</name>
    <name evidence="8" type="ORF">CLHOM_08670</name>
</gene>
<evidence type="ECO:0000256" key="1">
    <source>
        <dbReference type="ARBA" id="ARBA00022598"/>
    </source>
</evidence>
<feature type="active site" description="Charge relay system" evidence="6">
    <location>
        <position position="150"/>
    </location>
</feature>
<dbReference type="STRING" id="36844.SAMN04488501_103133"/>
<comment type="caution">
    <text evidence="8">The sequence shown here is derived from an EMBL/GenBank/DDBJ whole genome shotgun (WGS) entry which is preliminary data.</text>
</comment>
<dbReference type="InterPro" id="IPR004412">
    <property type="entry name" value="GatA"/>
</dbReference>
<evidence type="ECO:0000256" key="6">
    <source>
        <dbReference type="HAMAP-Rule" id="MF_00120"/>
    </source>
</evidence>
<sequence>MREIISELSVKLHSGEISSVELTKEYIKAIEKSNPRINAYVHTTFEYALEGAEIADKMLKQGTASALCGIPMALKDNICTDGLLTTCCSKILDGFKPYYDAAVWEKLKAQGAVLLGKANMDEFAMGSTSESSCYGAPLNPRNIEHVTGGSSGGSAAAVCANMAAYALGSDTGGSVRQPASFCGIVGLKPTYGAVSRYGLIAYGSSLDQIGPLTYSVKDAAVVFDAIKGVDIRDQTSKTYDYGNILECLNQDVKGKKIGVAEEFFEGIDPDMKTQIYEGIKLFEKNGAEIVNIKLPVLKLALPVYYIIACAEASSNLGRYDGIRYGYRADSYDSIDDMIFKTRSEGFGDEVKRRIMLGTYVLSSGYYDAYYKKAIVIREEINREFNDIFEKCDVLIAPTAPHTAFPLNFRGASPVEMYLSDICTVPINIAGIPSISVPCGKDAKGLPIGMQIIGKKFDEATILNMAYFYEQNSEDKVGIYEGGVRIWDMK</sequence>
<keyword evidence="2 6" id="KW-0547">Nucleotide-binding</keyword>
<dbReference type="SUPFAM" id="SSF75304">
    <property type="entry name" value="Amidase signature (AS) enzymes"/>
    <property type="match status" value="1"/>
</dbReference>
<dbReference type="Pfam" id="PF01425">
    <property type="entry name" value="Amidase"/>
    <property type="match status" value="1"/>
</dbReference>
<accession>A0A0L6ZCN4</accession>
<dbReference type="PATRIC" id="fig|1121318.3.peg.872"/>
<evidence type="ECO:0000256" key="4">
    <source>
        <dbReference type="ARBA" id="ARBA00022917"/>
    </source>
</evidence>
<feature type="active site" description="Acyl-ester intermediate" evidence="6">
    <location>
        <position position="174"/>
    </location>
</feature>
<dbReference type="PANTHER" id="PTHR11895">
    <property type="entry name" value="TRANSAMIDASE"/>
    <property type="match status" value="1"/>
</dbReference>
<dbReference type="Proteomes" id="UP000037043">
    <property type="component" value="Unassembled WGS sequence"/>
</dbReference>
<dbReference type="GO" id="GO:0016740">
    <property type="term" value="F:transferase activity"/>
    <property type="evidence" value="ECO:0007669"/>
    <property type="project" value="UniProtKB-KW"/>
</dbReference>
<comment type="similarity">
    <text evidence="6">Belongs to the amidase family. GatA subfamily.</text>
</comment>
<name>A0A0L6ZCN4_9CLOT</name>
<evidence type="ECO:0000256" key="2">
    <source>
        <dbReference type="ARBA" id="ARBA00022741"/>
    </source>
</evidence>
<comment type="subunit">
    <text evidence="6">Heterotrimer of A, B and C subunits.</text>
</comment>
<protein>
    <recommendedName>
        <fullName evidence="6">Glutamyl-tRNA(Gln) amidotransferase subunit A</fullName>
        <shortName evidence="6">Glu-ADT subunit A</shortName>
        <ecNumber evidence="6">6.3.5.7</ecNumber>
    </recommendedName>
</protein>
<keyword evidence="9" id="KW-1185">Reference proteome</keyword>
<dbReference type="GO" id="GO:0006412">
    <property type="term" value="P:translation"/>
    <property type="evidence" value="ECO:0007669"/>
    <property type="project" value="UniProtKB-UniRule"/>
</dbReference>
<keyword evidence="8" id="KW-0808">Transferase</keyword>
<dbReference type="NCBIfam" id="TIGR00132">
    <property type="entry name" value="gatA"/>
    <property type="match status" value="1"/>
</dbReference>
<feature type="active site" description="Charge relay system" evidence="6">
    <location>
        <position position="75"/>
    </location>
</feature>
<evidence type="ECO:0000259" key="7">
    <source>
        <dbReference type="Pfam" id="PF01425"/>
    </source>
</evidence>
<dbReference type="InterPro" id="IPR023631">
    <property type="entry name" value="Amidase_dom"/>
</dbReference>
<evidence type="ECO:0000256" key="3">
    <source>
        <dbReference type="ARBA" id="ARBA00022840"/>
    </source>
</evidence>
<keyword evidence="1 6" id="KW-0436">Ligase</keyword>
<dbReference type="EMBL" id="LHUR01000012">
    <property type="protein sequence ID" value="KOA20725.1"/>
    <property type="molecule type" value="Genomic_DNA"/>
</dbReference>
<proteinExistence type="inferred from homology"/>
<dbReference type="GO" id="GO:0005524">
    <property type="term" value="F:ATP binding"/>
    <property type="evidence" value="ECO:0007669"/>
    <property type="project" value="UniProtKB-KW"/>
</dbReference>
<organism evidence="8 9">
    <name type="scientific">Clostridium homopropionicum DSM 5847</name>
    <dbReference type="NCBI Taxonomy" id="1121318"/>
    <lineage>
        <taxon>Bacteria</taxon>
        <taxon>Bacillati</taxon>
        <taxon>Bacillota</taxon>
        <taxon>Clostridia</taxon>
        <taxon>Eubacteriales</taxon>
        <taxon>Clostridiaceae</taxon>
        <taxon>Clostridium</taxon>
    </lineage>
</organism>